<feature type="region of interest" description="Disordered" evidence="1">
    <location>
        <begin position="108"/>
        <end position="128"/>
    </location>
</feature>
<organism evidence="2 3">
    <name type="scientific">Mauremys mutica</name>
    <name type="common">yellowpond turtle</name>
    <dbReference type="NCBI Taxonomy" id="74926"/>
    <lineage>
        <taxon>Eukaryota</taxon>
        <taxon>Metazoa</taxon>
        <taxon>Chordata</taxon>
        <taxon>Craniata</taxon>
        <taxon>Vertebrata</taxon>
        <taxon>Euteleostomi</taxon>
        <taxon>Archelosauria</taxon>
        <taxon>Testudinata</taxon>
        <taxon>Testudines</taxon>
        <taxon>Cryptodira</taxon>
        <taxon>Durocryptodira</taxon>
        <taxon>Testudinoidea</taxon>
        <taxon>Geoemydidae</taxon>
        <taxon>Geoemydinae</taxon>
        <taxon>Mauremys</taxon>
    </lineage>
</organism>
<dbReference type="Proteomes" id="UP000827986">
    <property type="component" value="Unassembled WGS sequence"/>
</dbReference>
<keyword evidence="3" id="KW-1185">Reference proteome</keyword>
<dbReference type="AlphaFoldDB" id="A0A9D3XH54"/>
<dbReference type="EMBL" id="JAHDVG010000472">
    <property type="protein sequence ID" value="KAH1179258.1"/>
    <property type="molecule type" value="Genomic_DNA"/>
</dbReference>
<comment type="caution">
    <text evidence="2">The sequence shown here is derived from an EMBL/GenBank/DDBJ whole genome shotgun (WGS) entry which is preliminary data.</text>
</comment>
<evidence type="ECO:0000256" key="1">
    <source>
        <dbReference type="SAM" id="MobiDB-lite"/>
    </source>
</evidence>
<proteinExistence type="predicted"/>
<accession>A0A9D3XH54</accession>
<reference evidence="2" key="1">
    <citation type="submission" date="2021-09" db="EMBL/GenBank/DDBJ databases">
        <title>The genome of Mauremys mutica provides insights into the evolution of semi-aquatic lifestyle.</title>
        <authorList>
            <person name="Gong S."/>
            <person name="Gao Y."/>
        </authorList>
    </citation>
    <scope>NUCLEOTIDE SEQUENCE</scope>
    <source>
        <strain evidence="2">MM-2020</strain>
        <tissue evidence="2">Muscle</tissue>
    </source>
</reference>
<sequence length="128" mass="13734">MKAVPSHSSSSKLMVEIALWAATSQHRPTLPCPSPFLSVIISTSSQCRENKHLAAGWTRWDMQEGGTRCAYRETFQCGEAGEGVDCRAEEKGSPVPRTETHLAVQVGNCSSERNSDGLSKASALKGGL</sequence>
<name>A0A9D3XH54_9SAUR</name>
<evidence type="ECO:0000313" key="2">
    <source>
        <dbReference type="EMBL" id="KAH1179258.1"/>
    </source>
</evidence>
<gene>
    <name evidence="2" type="ORF">KIL84_021841</name>
</gene>
<evidence type="ECO:0000313" key="3">
    <source>
        <dbReference type="Proteomes" id="UP000827986"/>
    </source>
</evidence>
<protein>
    <submittedName>
        <fullName evidence="2">Uncharacterized protein</fullName>
    </submittedName>
</protein>